<proteinExistence type="predicted"/>
<dbReference type="AlphaFoldDB" id="A0A395HA91"/>
<feature type="compositionally biased region" description="Polar residues" evidence="4">
    <location>
        <begin position="175"/>
        <end position="187"/>
    </location>
</feature>
<dbReference type="PANTHER" id="PTHR24198:SF194">
    <property type="entry name" value="INVERSIN-A"/>
    <property type="match status" value="1"/>
</dbReference>
<dbReference type="RefSeq" id="XP_025578826.1">
    <property type="nucleotide sequence ID" value="XM_025718687.1"/>
</dbReference>
<dbReference type="PANTHER" id="PTHR24198">
    <property type="entry name" value="ANKYRIN REPEAT AND PROTEIN KINASE DOMAIN-CONTAINING PROTEIN"/>
    <property type="match status" value="1"/>
</dbReference>
<name>A0A395HA91_9EURO</name>
<dbReference type="SUPFAM" id="SSF48403">
    <property type="entry name" value="Ankyrin repeat"/>
    <property type="match status" value="1"/>
</dbReference>
<organism evidence="6 7">
    <name type="scientific">Aspergillus ibericus CBS 121593</name>
    <dbReference type="NCBI Taxonomy" id="1448316"/>
    <lineage>
        <taxon>Eukaryota</taxon>
        <taxon>Fungi</taxon>
        <taxon>Dikarya</taxon>
        <taxon>Ascomycota</taxon>
        <taxon>Pezizomycotina</taxon>
        <taxon>Eurotiomycetes</taxon>
        <taxon>Eurotiomycetidae</taxon>
        <taxon>Eurotiales</taxon>
        <taxon>Aspergillaceae</taxon>
        <taxon>Aspergillus</taxon>
        <taxon>Aspergillus subgen. Circumdati</taxon>
    </lineage>
</organism>
<dbReference type="EMBL" id="KZ824423">
    <property type="protein sequence ID" value="RAL04499.1"/>
    <property type="molecule type" value="Genomic_DNA"/>
</dbReference>
<feature type="transmembrane region" description="Helical" evidence="5">
    <location>
        <begin position="17"/>
        <end position="46"/>
    </location>
</feature>
<feature type="repeat" description="ANK" evidence="3">
    <location>
        <begin position="458"/>
        <end position="490"/>
    </location>
</feature>
<dbReference type="PROSITE" id="PS50088">
    <property type="entry name" value="ANK_REPEAT"/>
    <property type="match status" value="3"/>
</dbReference>
<feature type="compositionally biased region" description="Basic and acidic residues" evidence="4">
    <location>
        <begin position="130"/>
        <end position="150"/>
    </location>
</feature>
<evidence type="ECO:0000256" key="3">
    <source>
        <dbReference type="PROSITE-ProRule" id="PRU00023"/>
    </source>
</evidence>
<accession>A0A395HA91</accession>
<sequence>MSLDVNLLIAMSHQLPFAIWCLILCNALFLITSTFMVLTLQILLFLASDGYRGRVDHEPINYDSSPATPSLFKASLQIISLSSCAIYILQLVVNGIVAYPFLEPLLHFNKKKRVDFSGLLLEDSNHLSKAADADVDVPETHTEESQRDNEDTQVTETPPTNSNSQDEVPPAVDTGSPSAPVSDTGSKSPILPDELQPSDLYAEVKWRFPPGDIMRLASIIFALGEDPTPEHILNATETTVESLFAEGTLDETHVELAWGFIFRDRKIRKFSIFHAAWEHHSDIILTLNKLGRFDASESDEALWGAVSRSEEWLVEKWLCRVSGLWLGDLTYTPLHLAVQRGNMHIMDMLLRHAARPGGHLTRISDSLLRMAIEHRNLDIADMLMDWGAKPSSVFLDEAVIAGHAGIVEAWLKEGATVKDTVCGPMLQTACVNGHLEVVQLLLDYGHDINQKSSSSTLGGNTPLMAAVIGNHPSVVEFLLSRGASLDGTSLFGNALQTAAFWNYLDVARILLENGFDVNAGVSSLPTPQYLALRRGNRDMVTLLLNKRPRKRGTAMVGC</sequence>
<dbReference type="STRING" id="1448316.A0A395HA91"/>
<keyword evidence="5" id="KW-0812">Transmembrane</keyword>
<keyword evidence="5" id="KW-0472">Membrane</keyword>
<evidence type="ECO:0000313" key="7">
    <source>
        <dbReference type="Proteomes" id="UP000249402"/>
    </source>
</evidence>
<evidence type="ECO:0000256" key="1">
    <source>
        <dbReference type="ARBA" id="ARBA00022737"/>
    </source>
</evidence>
<dbReference type="Pfam" id="PF00023">
    <property type="entry name" value="Ank"/>
    <property type="match status" value="1"/>
</dbReference>
<keyword evidence="7" id="KW-1185">Reference proteome</keyword>
<evidence type="ECO:0000256" key="4">
    <source>
        <dbReference type="SAM" id="MobiDB-lite"/>
    </source>
</evidence>
<dbReference type="PROSITE" id="PS50297">
    <property type="entry name" value="ANK_REP_REGION"/>
    <property type="match status" value="3"/>
</dbReference>
<feature type="repeat" description="ANK" evidence="3">
    <location>
        <begin position="329"/>
        <end position="354"/>
    </location>
</feature>
<dbReference type="SMART" id="SM00248">
    <property type="entry name" value="ANK"/>
    <property type="match status" value="6"/>
</dbReference>
<feature type="region of interest" description="Disordered" evidence="4">
    <location>
        <begin position="130"/>
        <end position="194"/>
    </location>
</feature>
<dbReference type="InterPro" id="IPR002110">
    <property type="entry name" value="Ankyrin_rpt"/>
</dbReference>
<dbReference type="InterPro" id="IPR036770">
    <property type="entry name" value="Ankyrin_rpt-contain_sf"/>
</dbReference>
<dbReference type="Pfam" id="PF12796">
    <property type="entry name" value="Ank_2"/>
    <property type="match status" value="1"/>
</dbReference>
<evidence type="ECO:0000256" key="5">
    <source>
        <dbReference type="SAM" id="Phobius"/>
    </source>
</evidence>
<dbReference type="VEuPathDB" id="FungiDB:BO80DRAFT_421795"/>
<reference evidence="6 7" key="1">
    <citation type="submission" date="2018-02" db="EMBL/GenBank/DDBJ databases">
        <title>The genomes of Aspergillus section Nigri reveals drivers in fungal speciation.</title>
        <authorList>
            <consortium name="DOE Joint Genome Institute"/>
            <person name="Vesth T.C."/>
            <person name="Nybo J."/>
            <person name="Theobald S."/>
            <person name="Brandl J."/>
            <person name="Frisvad J.C."/>
            <person name="Nielsen K.F."/>
            <person name="Lyhne E.K."/>
            <person name="Kogle M.E."/>
            <person name="Kuo A."/>
            <person name="Riley R."/>
            <person name="Clum A."/>
            <person name="Nolan M."/>
            <person name="Lipzen A."/>
            <person name="Salamov A."/>
            <person name="Henrissat B."/>
            <person name="Wiebenga A."/>
            <person name="De vries R.P."/>
            <person name="Grigoriev I.V."/>
            <person name="Mortensen U.H."/>
            <person name="Andersen M.R."/>
            <person name="Baker S.E."/>
        </authorList>
    </citation>
    <scope>NUCLEOTIDE SEQUENCE [LARGE SCALE GENOMIC DNA]</scope>
    <source>
        <strain evidence="6 7">CBS 121593</strain>
    </source>
</reference>
<dbReference type="PRINTS" id="PR01415">
    <property type="entry name" value="ANKYRIN"/>
</dbReference>
<gene>
    <name evidence="6" type="ORF">BO80DRAFT_421795</name>
</gene>
<feature type="compositionally biased region" description="Polar residues" evidence="4">
    <location>
        <begin position="152"/>
        <end position="166"/>
    </location>
</feature>
<dbReference type="OrthoDB" id="4772757at2759"/>
<evidence type="ECO:0000256" key="2">
    <source>
        <dbReference type="ARBA" id="ARBA00023043"/>
    </source>
</evidence>
<keyword evidence="5" id="KW-1133">Transmembrane helix</keyword>
<dbReference type="Gene3D" id="1.25.40.20">
    <property type="entry name" value="Ankyrin repeat-containing domain"/>
    <property type="match status" value="1"/>
</dbReference>
<dbReference type="Proteomes" id="UP000249402">
    <property type="component" value="Unassembled WGS sequence"/>
</dbReference>
<protein>
    <submittedName>
        <fullName evidence="6">Ankyrin</fullName>
    </submittedName>
</protein>
<dbReference type="GeneID" id="37223552"/>
<feature type="repeat" description="ANK" evidence="3">
    <location>
        <begin position="426"/>
        <end position="453"/>
    </location>
</feature>
<evidence type="ECO:0000313" key="6">
    <source>
        <dbReference type="EMBL" id="RAL04499.1"/>
    </source>
</evidence>
<feature type="transmembrane region" description="Helical" evidence="5">
    <location>
        <begin position="78"/>
        <end position="102"/>
    </location>
</feature>
<keyword evidence="2 3" id="KW-0040">ANK repeat</keyword>
<keyword evidence="1" id="KW-0677">Repeat</keyword>